<protein>
    <submittedName>
        <fullName evidence="12">Sugar ABC transporter ATP-binding protein</fullName>
    </submittedName>
</protein>
<dbReference type="Proteomes" id="UP000261080">
    <property type="component" value="Unassembled WGS sequence"/>
</dbReference>
<dbReference type="AlphaFoldDB" id="A0A3E3K612"/>
<evidence type="ECO:0000259" key="11">
    <source>
        <dbReference type="PROSITE" id="PS50893"/>
    </source>
</evidence>
<dbReference type="Gene3D" id="3.40.50.300">
    <property type="entry name" value="P-loop containing nucleotide triphosphate hydrolases"/>
    <property type="match status" value="2"/>
</dbReference>
<keyword evidence="3" id="KW-0813">Transport</keyword>
<dbReference type="GO" id="GO:0015749">
    <property type="term" value="P:monosaccharide transmembrane transport"/>
    <property type="evidence" value="ECO:0007669"/>
    <property type="project" value="UniProtKB-ARBA"/>
</dbReference>
<dbReference type="RefSeq" id="WP_024732682.1">
    <property type="nucleotide sequence ID" value="NZ_BAABYU010000001.1"/>
</dbReference>
<evidence type="ECO:0000256" key="1">
    <source>
        <dbReference type="ARBA" id="ARBA00004202"/>
    </source>
</evidence>
<keyword evidence="7" id="KW-0547">Nucleotide-binding</keyword>
<dbReference type="PROSITE" id="PS00211">
    <property type="entry name" value="ABC_TRANSPORTER_1"/>
    <property type="match status" value="1"/>
</dbReference>
<dbReference type="FunFam" id="3.40.50.300:FF:000126">
    <property type="entry name" value="Galactose/methyl galactoside import ATP-binding protein MglA"/>
    <property type="match status" value="1"/>
</dbReference>
<reference evidence="12 13" key="1">
    <citation type="submission" date="2018-08" db="EMBL/GenBank/DDBJ databases">
        <title>A genome reference for cultivated species of the human gut microbiota.</title>
        <authorList>
            <person name="Zou Y."/>
            <person name="Xue W."/>
            <person name="Luo G."/>
        </authorList>
    </citation>
    <scope>NUCLEOTIDE SEQUENCE [LARGE SCALE GENOMIC DNA]</scope>
    <source>
        <strain evidence="12 13">AF37-2AT</strain>
    </source>
</reference>
<dbReference type="GO" id="GO:0005524">
    <property type="term" value="F:ATP binding"/>
    <property type="evidence" value="ECO:0007669"/>
    <property type="project" value="UniProtKB-KW"/>
</dbReference>
<dbReference type="PANTHER" id="PTHR43790:SF3">
    <property type="entry name" value="D-ALLOSE IMPORT ATP-BINDING PROTEIN ALSA-RELATED"/>
    <property type="match status" value="1"/>
</dbReference>
<dbReference type="GO" id="GO:0016887">
    <property type="term" value="F:ATP hydrolysis activity"/>
    <property type="evidence" value="ECO:0007669"/>
    <property type="project" value="InterPro"/>
</dbReference>
<proteinExistence type="predicted"/>
<dbReference type="PROSITE" id="PS50893">
    <property type="entry name" value="ABC_TRANSPORTER_2"/>
    <property type="match status" value="2"/>
</dbReference>
<dbReference type="EMBL" id="QVLX01000001">
    <property type="protein sequence ID" value="RGE89898.1"/>
    <property type="molecule type" value="Genomic_DNA"/>
</dbReference>
<dbReference type="InterPro" id="IPR017871">
    <property type="entry name" value="ABC_transporter-like_CS"/>
</dbReference>
<evidence type="ECO:0000256" key="8">
    <source>
        <dbReference type="ARBA" id="ARBA00022840"/>
    </source>
</evidence>
<keyword evidence="6" id="KW-0677">Repeat</keyword>
<keyword evidence="8 12" id="KW-0067">ATP-binding</keyword>
<evidence type="ECO:0000313" key="13">
    <source>
        <dbReference type="Proteomes" id="UP000261080"/>
    </source>
</evidence>
<evidence type="ECO:0000256" key="9">
    <source>
        <dbReference type="ARBA" id="ARBA00022967"/>
    </source>
</evidence>
<dbReference type="InterPro" id="IPR050107">
    <property type="entry name" value="ABC_carbohydrate_import_ATPase"/>
</dbReference>
<comment type="caution">
    <text evidence="12">The sequence shown here is derived from an EMBL/GenBank/DDBJ whole genome shotgun (WGS) entry which is preliminary data.</text>
</comment>
<dbReference type="InterPro" id="IPR027417">
    <property type="entry name" value="P-loop_NTPase"/>
</dbReference>
<feature type="domain" description="ABC transporter" evidence="11">
    <location>
        <begin position="6"/>
        <end position="242"/>
    </location>
</feature>
<dbReference type="SUPFAM" id="SSF52540">
    <property type="entry name" value="P-loop containing nucleoside triphosphate hydrolases"/>
    <property type="match status" value="2"/>
</dbReference>
<keyword evidence="9" id="KW-1278">Translocase</keyword>
<dbReference type="InterPro" id="IPR003439">
    <property type="entry name" value="ABC_transporter-like_ATP-bd"/>
</dbReference>
<dbReference type="InterPro" id="IPR003593">
    <property type="entry name" value="AAA+_ATPase"/>
</dbReference>
<comment type="subcellular location">
    <subcellularLocation>
        <location evidence="2">Cell inner membrane</location>
    </subcellularLocation>
    <subcellularLocation>
        <location evidence="1">Cell membrane</location>
        <topology evidence="1">Peripheral membrane protein</topology>
    </subcellularLocation>
</comment>
<gene>
    <name evidence="12" type="ORF">DW016_01080</name>
</gene>
<dbReference type="OrthoDB" id="9771863at2"/>
<dbReference type="PANTHER" id="PTHR43790">
    <property type="entry name" value="CARBOHYDRATE TRANSPORT ATP-BINDING PROTEIN MG119-RELATED"/>
    <property type="match status" value="1"/>
</dbReference>
<evidence type="ECO:0000256" key="3">
    <source>
        <dbReference type="ARBA" id="ARBA00022448"/>
    </source>
</evidence>
<sequence>MGRTILEMENISKSFGATQALSGIGFSLEEGEIHALLGENGAGKSTLIKILGGIYQPDTGMIRIDGKEVKMAGVQEAQETGIGIIHQEIVLVPYLSVSENIFLGRELKTKLGTKDMKAMNRQAKEMTERLGLYVDVTMPVGKLSIAQQQMVEIIKAISFHIKILVMDEPTSSLSDEEVEKLFETMRKLKKQKVSIIYISHRMEELYEVTDKITVMRDGTYVGTVKTRETNTDELVSMMVGRSLTNYYTRTYNKLEKELLRVEHLTKKGVFSDVSFSVRAGEILGFSGLVGAKRSEIMQAVFGADTYDSGEIWLDGEQVRFKNSRDAIAKGVAMVPEDRKKQGLTLINSVGFNITLSSLDKVKKGLLLSEEKKNRVIENYMDELNIKAASKDISAGSLSGGNQQKVVLAKWLATAPKVLILDEPTRGVDIGAKAEIYSIINELAEKGMAIILISSELPEIMNMCDNVCIVRSGNIVGRLAKNELNQEAIMHYATGGNKNE</sequence>
<evidence type="ECO:0000256" key="5">
    <source>
        <dbReference type="ARBA" id="ARBA00022597"/>
    </source>
</evidence>
<organism evidence="12 13">
    <name type="scientific">Sellimonas intestinalis</name>
    <dbReference type="NCBI Taxonomy" id="1653434"/>
    <lineage>
        <taxon>Bacteria</taxon>
        <taxon>Bacillati</taxon>
        <taxon>Bacillota</taxon>
        <taxon>Clostridia</taxon>
        <taxon>Lachnospirales</taxon>
        <taxon>Lachnospiraceae</taxon>
        <taxon>Sellimonas</taxon>
    </lineage>
</organism>
<name>A0A3E3K612_9FIRM</name>
<dbReference type="CDD" id="cd03215">
    <property type="entry name" value="ABC_Carb_Monos_II"/>
    <property type="match status" value="1"/>
</dbReference>
<keyword evidence="10" id="KW-0472">Membrane</keyword>
<feature type="domain" description="ABC transporter" evidence="11">
    <location>
        <begin position="254"/>
        <end position="496"/>
    </location>
</feature>
<dbReference type="CDD" id="cd03216">
    <property type="entry name" value="ABC_Carb_Monos_I"/>
    <property type="match status" value="1"/>
</dbReference>
<evidence type="ECO:0000256" key="4">
    <source>
        <dbReference type="ARBA" id="ARBA00022475"/>
    </source>
</evidence>
<keyword evidence="5" id="KW-0762">Sugar transport</keyword>
<dbReference type="Pfam" id="PF00005">
    <property type="entry name" value="ABC_tran"/>
    <property type="match status" value="2"/>
</dbReference>
<keyword evidence="4" id="KW-1003">Cell membrane</keyword>
<dbReference type="GeneID" id="97192867"/>
<dbReference type="SMART" id="SM00382">
    <property type="entry name" value="AAA"/>
    <property type="match status" value="2"/>
</dbReference>
<evidence type="ECO:0000256" key="10">
    <source>
        <dbReference type="ARBA" id="ARBA00023136"/>
    </source>
</evidence>
<dbReference type="FunFam" id="3.40.50.300:FF:000127">
    <property type="entry name" value="Ribose import ATP-binding protein RbsA"/>
    <property type="match status" value="1"/>
</dbReference>
<keyword evidence="13" id="KW-1185">Reference proteome</keyword>
<evidence type="ECO:0000256" key="6">
    <source>
        <dbReference type="ARBA" id="ARBA00022737"/>
    </source>
</evidence>
<accession>A0A3E3K612</accession>
<evidence type="ECO:0000256" key="7">
    <source>
        <dbReference type="ARBA" id="ARBA00022741"/>
    </source>
</evidence>
<dbReference type="GO" id="GO:0005886">
    <property type="term" value="C:plasma membrane"/>
    <property type="evidence" value="ECO:0007669"/>
    <property type="project" value="UniProtKB-SubCell"/>
</dbReference>
<evidence type="ECO:0000256" key="2">
    <source>
        <dbReference type="ARBA" id="ARBA00004533"/>
    </source>
</evidence>
<evidence type="ECO:0000313" key="12">
    <source>
        <dbReference type="EMBL" id="RGE89898.1"/>
    </source>
</evidence>